<dbReference type="Gene3D" id="2.60.60.20">
    <property type="entry name" value="PLAT/LH2 domain"/>
    <property type="match status" value="2"/>
</dbReference>
<protein>
    <recommendedName>
        <fullName evidence="3">PLAT domain-containing protein</fullName>
    </recommendedName>
</protein>
<feature type="domain" description="PLAT" evidence="3">
    <location>
        <begin position="122"/>
        <end position="238"/>
    </location>
</feature>
<evidence type="ECO:0000313" key="4">
    <source>
        <dbReference type="EMBL" id="CAD7701203.1"/>
    </source>
</evidence>
<dbReference type="Pfam" id="PF01477">
    <property type="entry name" value="PLAT"/>
    <property type="match status" value="5"/>
</dbReference>
<organism evidence="4 5">
    <name type="scientific">Ostreobium quekettii</name>
    <dbReference type="NCBI Taxonomy" id="121088"/>
    <lineage>
        <taxon>Eukaryota</taxon>
        <taxon>Viridiplantae</taxon>
        <taxon>Chlorophyta</taxon>
        <taxon>core chlorophytes</taxon>
        <taxon>Ulvophyceae</taxon>
        <taxon>TCBD clade</taxon>
        <taxon>Bryopsidales</taxon>
        <taxon>Ostreobineae</taxon>
        <taxon>Ostreobiaceae</taxon>
        <taxon>Ostreobium</taxon>
    </lineage>
</organism>
<evidence type="ECO:0000256" key="2">
    <source>
        <dbReference type="SAM" id="MobiDB-lite"/>
    </source>
</evidence>
<evidence type="ECO:0000256" key="1">
    <source>
        <dbReference type="PROSITE-ProRule" id="PRU00152"/>
    </source>
</evidence>
<feature type="domain" description="PLAT" evidence="3">
    <location>
        <begin position="1"/>
        <end position="114"/>
    </location>
</feature>
<comment type="caution">
    <text evidence="1">Lacks conserved residue(s) required for the propagation of feature annotation.</text>
</comment>
<dbReference type="PROSITE" id="PS50095">
    <property type="entry name" value="PLAT"/>
    <property type="match status" value="5"/>
</dbReference>
<dbReference type="CDD" id="cd01756">
    <property type="entry name" value="PLAT_repeat"/>
    <property type="match status" value="3"/>
</dbReference>
<feature type="region of interest" description="Disordered" evidence="2">
    <location>
        <begin position="359"/>
        <end position="378"/>
    </location>
</feature>
<comment type="caution">
    <text evidence="4">The sequence shown here is derived from an EMBL/GenBank/DDBJ whole genome shotgun (WGS) entry which is preliminary data.</text>
</comment>
<evidence type="ECO:0000313" key="5">
    <source>
        <dbReference type="Proteomes" id="UP000708148"/>
    </source>
</evidence>
<evidence type="ECO:0000259" key="3">
    <source>
        <dbReference type="PROSITE" id="PS50095"/>
    </source>
</evidence>
<sequence length="770" mass="83999">VVVHTSDEKGAGTDSRVFVDLIGDAGSSGAQQLVSSKKNPFERGDEDEFVLQVPASLGNLTHLRVCHDGKGFGAGWHLDYIAVTDVADQQVYYFLCQRWLDKSKDDGKTERTLAASRHFPIAEYDVSVATSDVRGSGTDANVFIEIHGEESATRRFVLETPAKNDFERGATDKFVVRGRNVGIMTKVVVGHDNKGLGPAWHLHRVDVTNRSTGQVAGFVADRWFSKSHDDKQIVRELMPTESAHGEPTGGASVPWRAVVVTGDVRGAGTDADVFLDLRGAKGTSGPMMLEAAGDVFERGQRDAFRLRAPDVGPLREIEVSHNGKGRGPDWYLDSIELTDESSGRNYLFLAQRWLKSSKGTSASATLRPEEGGGAAHGRSRYRVEVTTAWRVGRDLKGPVAVRASGTGGDSGERNLDGGAAVHLRPGATDAFHLDRMPDVGQMSTLEVRHGFKAAWCGVVRVVNEDTGAQGVFVQEGMLGMRDCPARLQAEGRDPCDYQVEVKTSNLRGAGTDSSVSITLHGASRATGPHPLETRSKNTFERGSLDRFTLDALPHLGDLTKITIGHDGKGFGAGWHLEGVKVARVAGGDSWYFPCRRWLDKGEDEGRTTRVLLVEDTARRASNTDSEKDHLEGMAVRSRAPVGHTGYRITFWTSNVWLAGTSAQVFFELVGESISSGVLIPAQGKPDDQFARGTARMFIYPRLPYLGDIKELRVGLDGSGVFPGWHLRVVEVEHIKSGATWRFHCHGWIDKRGGWQRVLYPEESVLLSHTV</sequence>
<feature type="domain" description="PLAT" evidence="3">
    <location>
        <begin position="253"/>
        <end position="368"/>
    </location>
</feature>
<dbReference type="PANTHER" id="PTHR45901:SF3">
    <property type="entry name" value="LIPOXYGENASE HOMOLOGY DOMAIN-CONTAINING PROTEIN 1"/>
    <property type="match status" value="1"/>
</dbReference>
<dbReference type="Proteomes" id="UP000708148">
    <property type="component" value="Unassembled WGS sequence"/>
</dbReference>
<dbReference type="OrthoDB" id="5322100at2759"/>
<dbReference type="PANTHER" id="PTHR45901">
    <property type="entry name" value="PROTEIN CBG12474"/>
    <property type="match status" value="1"/>
</dbReference>
<dbReference type="InterPro" id="IPR036392">
    <property type="entry name" value="PLAT/LH2_dom_sf"/>
</dbReference>
<name>A0A8S1J5E0_9CHLO</name>
<dbReference type="InterPro" id="IPR001024">
    <property type="entry name" value="PLAT/LH2_dom"/>
</dbReference>
<dbReference type="AlphaFoldDB" id="A0A8S1J5E0"/>
<proteinExistence type="predicted"/>
<feature type="domain" description="PLAT" evidence="3">
    <location>
        <begin position="495"/>
        <end position="612"/>
    </location>
</feature>
<gene>
    <name evidence="4" type="ORF">OSTQU699_LOCUS6562</name>
</gene>
<feature type="non-terminal residue" evidence="4">
    <location>
        <position position="770"/>
    </location>
</feature>
<dbReference type="SUPFAM" id="SSF49723">
    <property type="entry name" value="Lipase/lipooxygenase domain (PLAT/LH2 domain)"/>
    <property type="match status" value="6"/>
</dbReference>
<feature type="domain" description="PLAT" evidence="3">
    <location>
        <begin position="644"/>
        <end position="762"/>
    </location>
</feature>
<dbReference type="InterPro" id="IPR052970">
    <property type="entry name" value="Inner_ear_hair_cell_LOXHD"/>
</dbReference>
<reference evidence="4" key="1">
    <citation type="submission" date="2020-12" db="EMBL/GenBank/DDBJ databases">
        <authorList>
            <person name="Iha C."/>
        </authorList>
    </citation>
    <scope>NUCLEOTIDE SEQUENCE</scope>
</reference>
<dbReference type="EMBL" id="CAJHUC010001457">
    <property type="protein sequence ID" value="CAD7701203.1"/>
    <property type="molecule type" value="Genomic_DNA"/>
</dbReference>
<dbReference type="SMART" id="SM00308">
    <property type="entry name" value="LH2"/>
    <property type="match status" value="4"/>
</dbReference>
<accession>A0A8S1J5E0</accession>
<keyword evidence="5" id="KW-1185">Reference proteome</keyword>
<dbReference type="Gene3D" id="2.40.180.10">
    <property type="entry name" value="Catalase core domain"/>
    <property type="match status" value="4"/>
</dbReference>